<keyword evidence="1 3" id="KW-0853">WD repeat</keyword>
<sequence>MHIRFEEDDVDSEAMETYADEPLRASQLTFSAQPNETPATLSVATSARVDFGSEDECYVYNVVNRFVGGSLAVAASLSNRRIKLYAGRETTLSPVGDLIGHQGNIQDIAFALPEAASTLHSCALDGTVRGWEIRTKQEVERLQASGRQLFSVSAFDNIVAAGSNSEVLFWDRRTGKLLQSFQDAHAEEVTQVKFHPEQPNTFLTASTDGLINVYNTSSGLNEDDGFQACLNTGNSAAEVGFYGPRGGRLWCRTHTEGLHLWDWAAACSEEGAEGSGAMLSMENFRQAAGEAAAAAGVKELAGQVDYVIGCTFCPATGRLWANAGSNQGSAAVFPVMEAPGGGFGIGCPSAVLAGGHSSVVRCLLRDGSGTRCITAGEDARLCVWDLQDPSAAKPAAGASALRAGSSQSRPGRRADQR</sequence>
<dbReference type="InterPro" id="IPR015943">
    <property type="entry name" value="WD40/YVTN_repeat-like_dom_sf"/>
</dbReference>
<feature type="repeat" description="WD" evidence="3">
    <location>
        <begin position="353"/>
        <end position="394"/>
    </location>
</feature>
<name>A0A061RGC1_9CHLO</name>
<evidence type="ECO:0000256" key="4">
    <source>
        <dbReference type="SAM" id="MobiDB-lite"/>
    </source>
</evidence>
<proteinExistence type="predicted"/>
<dbReference type="Pfam" id="PF00400">
    <property type="entry name" value="WD40"/>
    <property type="match status" value="2"/>
</dbReference>
<evidence type="ECO:0000313" key="5">
    <source>
        <dbReference type="EMBL" id="JAC69829.1"/>
    </source>
</evidence>
<dbReference type="InterPro" id="IPR019775">
    <property type="entry name" value="WD40_repeat_CS"/>
</dbReference>
<dbReference type="PANTHER" id="PTHR22889:SF0">
    <property type="entry name" value="WD REPEAT-CONTAINING PROTEIN 89"/>
    <property type="match status" value="1"/>
</dbReference>
<feature type="region of interest" description="Disordered" evidence="4">
    <location>
        <begin position="395"/>
        <end position="417"/>
    </location>
</feature>
<dbReference type="Gene3D" id="2.130.10.10">
    <property type="entry name" value="YVTN repeat-like/Quinoprotein amine dehydrogenase"/>
    <property type="match status" value="2"/>
</dbReference>
<protein>
    <submittedName>
        <fullName evidence="5">Wd repeat-containing protein 89</fullName>
    </submittedName>
</protein>
<organism evidence="5">
    <name type="scientific">Tetraselmis sp. GSL018</name>
    <dbReference type="NCBI Taxonomy" id="582737"/>
    <lineage>
        <taxon>Eukaryota</taxon>
        <taxon>Viridiplantae</taxon>
        <taxon>Chlorophyta</taxon>
        <taxon>core chlorophytes</taxon>
        <taxon>Chlorodendrophyceae</taxon>
        <taxon>Chlorodendrales</taxon>
        <taxon>Chlorodendraceae</taxon>
        <taxon>Tetraselmis</taxon>
    </lineage>
</organism>
<feature type="non-terminal residue" evidence="5">
    <location>
        <position position="417"/>
    </location>
</feature>
<dbReference type="PROSITE" id="PS50082">
    <property type="entry name" value="WD_REPEATS_2"/>
    <property type="match status" value="3"/>
</dbReference>
<evidence type="ECO:0000256" key="1">
    <source>
        <dbReference type="ARBA" id="ARBA00022574"/>
    </source>
</evidence>
<dbReference type="InterPro" id="IPR001680">
    <property type="entry name" value="WD40_rpt"/>
</dbReference>
<feature type="compositionally biased region" description="Low complexity" evidence="4">
    <location>
        <begin position="395"/>
        <end position="409"/>
    </location>
</feature>
<dbReference type="SMART" id="SM00320">
    <property type="entry name" value="WD40"/>
    <property type="match status" value="4"/>
</dbReference>
<reference evidence="5" key="1">
    <citation type="submission" date="2014-05" db="EMBL/GenBank/DDBJ databases">
        <title>The transcriptome of the halophilic microalga Tetraselmis sp. GSL018 isolated from the Great Salt Lake, Utah.</title>
        <authorList>
            <person name="Jinkerson R.E."/>
            <person name="D'Adamo S."/>
            <person name="Posewitz M.C."/>
        </authorList>
    </citation>
    <scope>NUCLEOTIDE SEQUENCE</scope>
    <source>
        <strain evidence="5">GSL018</strain>
    </source>
</reference>
<dbReference type="PANTHER" id="PTHR22889">
    <property type="entry name" value="WD REPEAT-CONTAINING PROTEIN 89"/>
    <property type="match status" value="1"/>
</dbReference>
<keyword evidence="2" id="KW-0677">Repeat</keyword>
<gene>
    <name evidence="5" type="ORF">TSPGSL018_5464</name>
</gene>
<dbReference type="InterPro" id="IPR039328">
    <property type="entry name" value="WDR89"/>
</dbReference>
<accession>A0A061RGC1</accession>
<dbReference type="EMBL" id="GBEZ01016419">
    <property type="protein sequence ID" value="JAC69829.1"/>
    <property type="molecule type" value="Transcribed_RNA"/>
</dbReference>
<dbReference type="AlphaFoldDB" id="A0A061RGC1"/>
<dbReference type="InterPro" id="IPR036322">
    <property type="entry name" value="WD40_repeat_dom_sf"/>
</dbReference>
<evidence type="ECO:0000256" key="2">
    <source>
        <dbReference type="ARBA" id="ARBA00022737"/>
    </source>
</evidence>
<dbReference type="SUPFAM" id="SSF50978">
    <property type="entry name" value="WD40 repeat-like"/>
    <property type="match status" value="1"/>
</dbReference>
<dbReference type="PROSITE" id="PS00678">
    <property type="entry name" value="WD_REPEATS_1"/>
    <property type="match status" value="1"/>
</dbReference>
<evidence type="ECO:0000256" key="3">
    <source>
        <dbReference type="PROSITE-ProRule" id="PRU00221"/>
    </source>
</evidence>
<feature type="repeat" description="WD" evidence="3">
    <location>
        <begin position="182"/>
        <end position="219"/>
    </location>
</feature>
<feature type="repeat" description="WD" evidence="3">
    <location>
        <begin position="98"/>
        <end position="141"/>
    </location>
</feature>